<dbReference type="KEGG" id="pfj:MYCFIDRAFT_207638"/>
<protein>
    <submittedName>
        <fullName evidence="1">Uncharacterized protein</fullName>
    </submittedName>
</protein>
<reference evidence="1 2" key="1">
    <citation type="journal article" date="2012" name="PLoS Pathog.">
        <title>Diverse lifestyles and strategies of plant pathogenesis encoded in the genomes of eighteen Dothideomycetes fungi.</title>
        <authorList>
            <person name="Ohm R.A."/>
            <person name="Feau N."/>
            <person name="Henrissat B."/>
            <person name="Schoch C.L."/>
            <person name="Horwitz B.A."/>
            <person name="Barry K.W."/>
            <person name="Condon B.J."/>
            <person name="Copeland A.C."/>
            <person name="Dhillon B."/>
            <person name="Glaser F."/>
            <person name="Hesse C.N."/>
            <person name="Kosti I."/>
            <person name="LaButti K."/>
            <person name="Lindquist E.A."/>
            <person name="Lucas S."/>
            <person name="Salamov A.A."/>
            <person name="Bradshaw R.E."/>
            <person name="Ciuffetti L."/>
            <person name="Hamelin R.C."/>
            <person name="Kema G.H.J."/>
            <person name="Lawrence C."/>
            <person name="Scott J.A."/>
            <person name="Spatafora J.W."/>
            <person name="Turgeon B.G."/>
            <person name="de Wit P.J.G.M."/>
            <person name="Zhong S."/>
            <person name="Goodwin S.B."/>
            <person name="Grigoriev I.V."/>
        </authorList>
    </citation>
    <scope>NUCLEOTIDE SEQUENCE [LARGE SCALE GENOMIC DNA]</scope>
    <source>
        <strain evidence="1 2">CIRAD86</strain>
    </source>
</reference>
<gene>
    <name evidence="1" type="ORF">MYCFIDRAFT_207638</name>
</gene>
<keyword evidence="2" id="KW-1185">Reference proteome</keyword>
<dbReference type="RefSeq" id="XP_007926270.1">
    <property type="nucleotide sequence ID" value="XM_007928079.1"/>
</dbReference>
<dbReference type="EMBL" id="KB446558">
    <property type="protein sequence ID" value="EME82880.1"/>
    <property type="molecule type" value="Genomic_DNA"/>
</dbReference>
<evidence type="ECO:0000313" key="2">
    <source>
        <dbReference type="Proteomes" id="UP000016932"/>
    </source>
</evidence>
<evidence type="ECO:0000313" key="1">
    <source>
        <dbReference type="EMBL" id="EME82880.1"/>
    </source>
</evidence>
<dbReference type="HOGENOM" id="CLU_1949759_0_0_1"/>
<dbReference type="Proteomes" id="UP000016932">
    <property type="component" value="Unassembled WGS sequence"/>
</dbReference>
<organism evidence="1 2">
    <name type="scientific">Pseudocercospora fijiensis (strain CIRAD86)</name>
    <name type="common">Black leaf streak disease fungus</name>
    <name type="synonym">Mycosphaerella fijiensis</name>
    <dbReference type="NCBI Taxonomy" id="383855"/>
    <lineage>
        <taxon>Eukaryota</taxon>
        <taxon>Fungi</taxon>
        <taxon>Dikarya</taxon>
        <taxon>Ascomycota</taxon>
        <taxon>Pezizomycotina</taxon>
        <taxon>Dothideomycetes</taxon>
        <taxon>Dothideomycetidae</taxon>
        <taxon>Mycosphaerellales</taxon>
        <taxon>Mycosphaerellaceae</taxon>
        <taxon>Pseudocercospora</taxon>
    </lineage>
</organism>
<dbReference type="VEuPathDB" id="FungiDB:MYCFIDRAFT_207638"/>
<sequence>MPLSIALNKAPCTMSVSNETTARASLHGGYPILPALIYVSRNLVMIDHGPVTTSFHAQDVPRISTLKLFLQHPGPCCGTSAILEAKWALRQINAHLNGYDRPVHYLSSLAMLSPSGLAGRSSHGLTPFW</sequence>
<name>M2YZ17_PSEFD</name>
<dbReference type="AlphaFoldDB" id="M2YZ17"/>
<accession>M2YZ17</accession>
<proteinExistence type="predicted"/>
<dbReference type="GeneID" id="19336609"/>